<protein>
    <submittedName>
        <fullName evidence="3">Two-component system response regulator</fullName>
    </submittedName>
</protein>
<reference evidence="3 4" key="1">
    <citation type="submission" date="2018-05" db="EMBL/GenBank/DDBJ databases">
        <title>Rhodoferax soyangensis sp.nov., isolated from an oligotrophic freshwater lake.</title>
        <authorList>
            <person name="Park M."/>
        </authorList>
    </citation>
    <scope>NUCLEOTIDE SEQUENCE [LARGE SCALE GENOMIC DNA]</scope>
    <source>
        <strain evidence="3 4">IMCC26218</strain>
    </source>
</reference>
<dbReference type="EMBL" id="QFZK01000001">
    <property type="protein sequence ID" value="RFO98552.1"/>
    <property type="molecule type" value="Genomic_DNA"/>
</dbReference>
<dbReference type="PANTHER" id="PTHR44520:SF2">
    <property type="entry name" value="RESPONSE REGULATOR RCP1"/>
    <property type="match status" value="1"/>
</dbReference>
<dbReference type="CDD" id="cd17557">
    <property type="entry name" value="REC_Rcp-like"/>
    <property type="match status" value="1"/>
</dbReference>
<comment type="caution">
    <text evidence="3">The sequence shown here is derived from an EMBL/GenBank/DDBJ whole genome shotgun (WGS) entry which is preliminary data.</text>
</comment>
<evidence type="ECO:0000259" key="2">
    <source>
        <dbReference type="PROSITE" id="PS50110"/>
    </source>
</evidence>
<dbReference type="GO" id="GO:0000160">
    <property type="term" value="P:phosphorelay signal transduction system"/>
    <property type="evidence" value="ECO:0007669"/>
    <property type="project" value="InterPro"/>
</dbReference>
<proteinExistence type="predicted"/>
<dbReference type="SUPFAM" id="SSF52172">
    <property type="entry name" value="CheY-like"/>
    <property type="match status" value="1"/>
</dbReference>
<gene>
    <name evidence="3" type="ORF">DIC66_01290</name>
</gene>
<organism evidence="3 4">
    <name type="scientific">Rhodoferax lacus</name>
    <dbReference type="NCBI Taxonomy" id="2184758"/>
    <lineage>
        <taxon>Bacteria</taxon>
        <taxon>Pseudomonadati</taxon>
        <taxon>Pseudomonadota</taxon>
        <taxon>Betaproteobacteria</taxon>
        <taxon>Burkholderiales</taxon>
        <taxon>Comamonadaceae</taxon>
        <taxon>Rhodoferax</taxon>
    </lineage>
</organism>
<keyword evidence="4" id="KW-1185">Reference proteome</keyword>
<dbReference type="InterPro" id="IPR001789">
    <property type="entry name" value="Sig_transdc_resp-reg_receiver"/>
</dbReference>
<dbReference type="Pfam" id="PF00072">
    <property type="entry name" value="Response_reg"/>
    <property type="match status" value="1"/>
</dbReference>
<dbReference type="InterPro" id="IPR011006">
    <property type="entry name" value="CheY-like_superfamily"/>
</dbReference>
<evidence type="ECO:0000256" key="1">
    <source>
        <dbReference type="PROSITE-ProRule" id="PRU00169"/>
    </source>
</evidence>
<name>A0A3E1RHR8_9BURK</name>
<dbReference type="PROSITE" id="PS50110">
    <property type="entry name" value="RESPONSE_REGULATORY"/>
    <property type="match status" value="1"/>
</dbReference>
<feature type="modified residue" description="4-aspartylphosphate" evidence="1">
    <location>
        <position position="87"/>
    </location>
</feature>
<dbReference type="Gene3D" id="3.40.50.2300">
    <property type="match status" value="1"/>
</dbReference>
<sequence length="165" mass="17883">MAGIKPGCGQQLLLHLARHAGQPIAVHKRSILVVEDSDEDFATVQDAARRAGLTQTVVRATSGDACMRLLRGEMRGRTAAPLLVLLDLNTPGDDGREALREIRRDPALKTMPLVVLSGSANPRDLQSCYASGVNAYHVKPVDHALHLQVLQQIFTYWLCSVALPG</sequence>
<evidence type="ECO:0000313" key="3">
    <source>
        <dbReference type="EMBL" id="RFO98552.1"/>
    </source>
</evidence>
<dbReference type="PANTHER" id="PTHR44520">
    <property type="entry name" value="RESPONSE REGULATOR RCP1-RELATED"/>
    <property type="match status" value="1"/>
</dbReference>
<accession>A0A3E1RHR8</accession>
<dbReference type="Proteomes" id="UP000260665">
    <property type="component" value="Unassembled WGS sequence"/>
</dbReference>
<dbReference type="SMART" id="SM00448">
    <property type="entry name" value="REC"/>
    <property type="match status" value="1"/>
</dbReference>
<evidence type="ECO:0000313" key="4">
    <source>
        <dbReference type="Proteomes" id="UP000260665"/>
    </source>
</evidence>
<feature type="domain" description="Response regulatory" evidence="2">
    <location>
        <begin position="30"/>
        <end position="154"/>
    </location>
</feature>
<dbReference type="InterPro" id="IPR052893">
    <property type="entry name" value="TCS_response_regulator"/>
</dbReference>
<keyword evidence="1" id="KW-0597">Phosphoprotein</keyword>
<dbReference type="AlphaFoldDB" id="A0A3E1RHR8"/>